<dbReference type="PANTHER" id="PTHR42856:SF1">
    <property type="entry name" value="ACYL-COENZYME A THIOESTERASE PAAI"/>
    <property type="match status" value="1"/>
</dbReference>
<dbReference type="InterPro" id="IPR011973">
    <property type="entry name" value="PaaD"/>
</dbReference>
<feature type="domain" description="Thioesterase" evidence="3">
    <location>
        <begin position="59"/>
        <end position="131"/>
    </location>
</feature>
<reference evidence="4 5" key="1">
    <citation type="submission" date="2019-03" db="EMBL/GenBank/DDBJ databases">
        <title>Genomic Encyclopedia of Type Strains, Phase IV (KMG-IV): sequencing the most valuable type-strain genomes for metagenomic binning, comparative biology and taxonomic classification.</title>
        <authorList>
            <person name="Goeker M."/>
        </authorList>
    </citation>
    <scope>NUCLEOTIDE SEQUENCE [LARGE SCALE GENOMIC DNA]</scope>
    <source>
        <strain evidence="4 5">DSM 25287</strain>
    </source>
</reference>
<accession>A0A4R2LP54</accession>
<dbReference type="AlphaFoldDB" id="A0A4R2LP54"/>
<dbReference type="GO" id="GO:0016289">
    <property type="term" value="F:acyl-CoA hydrolase activity"/>
    <property type="evidence" value="ECO:0007669"/>
    <property type="project" value="TreeGrafter"/>
</dbReference>
<dbReference type="SUPFAM" id="SSF54637">
    <property type="entry name" value="Thioesterase/thiol ester dehydrase-isomerase"/>
    <property type="match status" value="1"/>
</dbReference>
<dbReference type="Gene3D" id="3.10.129.10">
    <property type="entry name" value="Hotdog Thioesterase"/>
    <property type="match status" value="1"/>
</dbReference>
<dbReference type="NCBIfam" id="TIGR00369">
    <property type="entry name" value="unchar_dom_1"/>
    <property type="match status" value="1"/>
</dbReference>
<keyword evidence="2" id="KW-0378">Hydrolase</keyword>
<dbReference type="InterPro" id="IPR006683">
    <property type="entry name" value="Thioestr_dom"/>
</dbReference>
<dbReference type="EMBL" id="SLWY01000009">
    <property type="protein sequence ID" value="TCO81258.1"/>
    <property type="molecule type" value="Genomic_DNA"/>
</dbReference>
<evidence type="ECO:0000256" key="2">
    <source>
        <dbReference type="ARBA" id="ARBA00022801"/>
    </source>
</evidence>
<evidence type="ECO:0000313" key="5">
    <source>
        <dbReference type="Proteomes" id="UP000295765"/>
    </source>
</evidence>
<dbReference type="FunFam" id="3.10.129.10:FF:000022">
    <property type="entry name" value="Phenylacetic acid degradation protein"/>
    <property type="match status" value="1"/>
</dbReference>
<dbReference type="InterPro" id="IPR029069">
    <property type="entry name" value="HotDog_dom_sf"/>
</dbReference>
<dbReference type="InterPro" id="IPR003736">
    <property type="entry name" value="PAAI_dom"/>
</dbReference>
<dbReference type="OrthoDB" id="32575at2"/>
<comment type="similarity">
    <text evidence="1">Belongs to the thioesterase PaaI family.</text>
</comment>
<dbReference type="NCBIfam" id="TIGR02286">
    <property type="entry name" value="PaaD"/>
    <property type="match status" value="1"/>
</dbReference>
<name>A0A4R2LP54_9GAMM</name>
<keyword evidence="5" id="KW-1185">Reference proteome</keyword>
<dbReference type="RefSeq" id="WP_132541922.1">
    <property type="nucleotide sequence ID" value="NZ_SLWY01000009.1"/>
</dbReference>
<dbReference type="InterPro" id="IPR052723">
    <property type="entry name" value="Acyl-CoA_thioesterase_PaaI"/>
</dbReference>
<proteinExistence type="inferred from homology"/>
<comment type="caution">
    <text evidence="4">The sequence shown here is derived from an EMBL/GenBank/DDBJ whole genome shotgun (WGS) entry which is preliminary data.</text>
</comment>
<dbReference type="PANTHER" id="PTHR42856">
    <property type="entry name" value="ACYL-COENZYME A THIOESTERASE PAAI"/>
    <property type="match status" value="1"/>
</dbReference>
<evidence type="ECO:0000313" key="4">
    <source>
        <dbReference type="EMBL" id="TCO81258.1"/>
    </source>
</evidence>
<organism evidence="4 5">
    <name type="scientific">Plasticicumulans lactativorans</name>
    <dbReference type="NCBI Taxonomy" id="1133106"/>
    <lineage>
        <taxon>Bacteria</taxon>
        <taxon>Pseudomonadati</taxon>
        <taxon>Pseudomonadota</taxon>
        <taxon>Gammaproteobacteria</taxon>
        <taxon>Candidatus Competibacteraceae</taxon>
        <taxon>Plasticicumulans</taxon>
    </lineage>
</organism>
<dbReference type="Proteomes" id="UP000295765">
    <property type="component" value="Unassembled WGS sequence"/>
</dbReference>
<evidence type="ECO:0000256" key="1">
    <source>
        <dbReference type="ARBA" id="ARBA00008324"/>
    </source>
</evidence>
<gene>
    <name evidence="4" type="ORF">EV699_109100</name>
</gene>
<sequence>MTDPRPVSDAQRLAEACAEAMHARDWCAQAHEIRLAEVRPGYARMTMPVRKDMVNGHDICHGGMIFTLADTAFAYACNGRNQATVASGCTIDFAAPGRLGDTLTAAAEERVLAGRTGVYDVAVSNQDGTLIALFRGNSYRIKGEVLPGQEIES</sequence>
<dbReference type="Pfam" id="PF03061">
    <property type="entry name" value="4HBT"/>
    <property type="match status" value="1"/>
</dbReference>
<evidence type="ECO:0000259" key="3">
    <source>
        <dbReference type="Pfam" id="PF03061"/>
    </source>
</evidence>
<protein>
    <submittedName>
        <fullName evidence="4">Acyl-CoA thioesterase</fullName>
    </submittedName>
</protein>
<dbReference type="CDD" id="cd03443">
    <property type="entry name" value="PaaI_thioesterase"/>
    <property type="match status" value="1"/>
</dbReference>